<evidence type="ECO:0000259" key="8">
    <source>
        <dbReference type="SMART" id="SM01038"/>
    </source>
</evidence>
<evidence type="ECO:0000256" key="5">
    <source>
        <dbReference type="ARBA" id="ARBA00023295"/>
    </source>
</evidence>
<dbReference type="Proteomes" id="UP000245753">
    <property type="component" value="Unassembled WGS sequence"/>
</dbReference>
<feature type="domain" description="Beta galactosidase small chain/" evidence="8">
    <location>
        <begin position="819"/>
        <end position="1091"/>
    </location>
</feature>
<dbReference type="EC" id="3.2.1.23" evidence="3 7"/>
<dbReference type="GO" id="GO:0004565">
    <property type="term" value="F:beta-galactosidase activity"/>
    <property type="evidence" value="ECO:0007669"/>
    <property type="project" value="UniProtKB-EC"/>
</dbReference>
<keyword evidence="5 7" id="KW-0326">Glycosidase</keyword>
<reference evidence="9 10" key="1">
    <citation type="journal article" date="2018" name="Int. J. Syst. Evol. Microbiol.">
        <title>Bifidobacterium catulorum sp. nov., a novel taxon from the faeces of the baby common marmoset (Callithrix jacchus).</title>
        <authorList>
            <person name="Modesto M."/>
            <person name="Michelini S."/>
            <person name="Oki K."/>
            <person name="Biavati B."/>
            <person name="Watanabe K."/>
            <person name="Mattarelli P."/>
        </authorList>
    </citation>
    <scope>NUCLEOTIDE SEQUENCE [LARGE SCALE GENOMIC DNA]</scope>
    <source>
        <strain evidence="9 10">MRM 8.19</strain>
    </source>
</reference>
<dbReference type="InterPro" id="IPR050347">
    <property type="entry name" value="Bact_Beta-galactosidase"/>
</dbReference>
<dbReference type="InterPro" id="IPR004199">
    <property type="entry name" value="B-gal_small/dom_5"/>
</dbReference>
<evidence type="ECO:0000256" key="4">
    <source>
        <dbReference type="ARBA" id="ARBA00022801"/>
    </source>
</evidence>
<dbReference type="InterPro" id="IPR013783">
    <property type="entry name" value="Ig-like_fold"/>
</dbReference>
<evidence type="ECO:0000256" key="6">
    <source>
        <dbReference type="ARBA" id="ARBA00032230"/>
    </source>
</evidence>
<dbReference type="InterPro" id="IPR011013">
    <property type="entry name" value="Gal_mutarotase_sf_dom"/>
</dbReference>
<dbReference type="InterPro" id="IPR017853">
    <property type="entry name" value="GH"/>
</dbReference>
<protein>
    <recommendedName>
        <fullName evidence="3 7">Beta-galactosidase</fullName>
        <ecNumber evidence="3 7">3.2.1.23</ecNumber>
    </recommendedName>
    <alternativeName>
        <fullName evidence="6 7">Lactase</fullName>
    </alternativeName>
</protein>
<dbReference type="InterPro" id="IPR036156">
    <property type="entry name" value="Beta-gal/glucu_dom_sf"/>
</dbReference>
<name>A0A2U2MRW2_9BIFI</name>
<dbReference type="Gene3D" id="3.20.20.80">
    <property type="entry name" value="Glycosidases"/>
    <property type="match status" value="1"/>
</dbReference>
<dbReference type="PANTHER" id="PTHR46323:SF2">
    <property type="entry name" value="BETA-GALACTOSIDASE"/>
    <property type="match status" value="1"/>
</dbReference>
<dbReference type="RefSeq" id="WP_109137595.1">
    <property type="nucleotide sequence ID" value="NZ_QFFN01000018.1"/>
</dbReference>
<dbReference type="InterPro" id="IPR006104">
    <property type="entry name" value="Glyco_hydro_2_N"/>
</dbReference>
<dbReference type="PRINTS" id="PR00132">
    <property type="entry name" value="GLHYDRLASE2"/>
</dbReference>
<gene>
    <name evidence="9" type="ORF">DF200_07100</name>
</gene>
<dbReference type="InterPro" id="IPR008979">
    <property type="entry name" value="Galactose-bd-like_sf"/>
</dbReference>
<dbReference type="AlphaFoldDB" id="A0A2U2MRW2"/>
<dbReference type="GO" id="GO:0009341">
    <property type="term" value="C:beta-galactosidase complex"/>
    <property type="evidence" value="ECO:0007669"/>
    <property type="project" value="InterPro"/>
</dbReference>
<dbReference type="Gene3D" id="2.60.120.260">
    <property type="entry name" value="Galactose-binding domain-like"/>
    <property type="match status" value="1"/>
</dbReference>
<sequence>MTGNATTSLQQRIIIGTASEASPDWLRDPEVFAVNRMPAHSDHRCYDHTPACGESSNLTASLDGRWRVNVVEAAEDGKADGSAGFSVTAAPDTACPDFARPDFDDSGFGTIAVPSHLETAGYLPPKYVNVQYPWDGHDDPCAPDVPRRNHVALYRRTFAASGPIRSAIRDGRRVTLVFHGAQTAIYVWLNGMFIGYGEDSFTPSEFDVTDAVIDGDNVLAVACYEYASASWLEDQDYWRLHGLFRSVELTAWPAAHIGDMRIVADFDHRRGEGLLDIRTELHGAVPGTARTVTAQLIDADGDVVWRSPHDVGPVRDDGAAADGDDGMADAAMLSWNTAVECAHPWSAEDPYLYTLRLTVTDAEGSVVEVAEQRIGFRRFAIEDGIMKINGKRIVFKGVDRHEFDARRGRAVTEEDMLWDVRFLKRHNLNAVRTSHYPNQSRWYELCDEYGIYLIDETNLETHGTWSAPGDGVTPETNVPGNDARWEGACLDRVDSMIRRDFNHPSVVIWSLGNESYAGTVIQAMHDLVHELDAMRPVHYEGVFWNRKFDAASDIESRMYAKPAEIEEYLTNDPKKPYISCEYMHAMGNSVGGMQLYTALERYPRYQGGFIWDYIDQALWQRLGDGSERLTYGGDWDDRPHDYEFAGDGIVFADRTISPKAQEVKQLYANVRITPDATGVTIANGNLFVPTGGYVFTARLLVDGVERWKADYRFEVPAGETRRFDVAFPDAGDFARVDGGTVEVTYEVDQRLAKATPWAEAGYELAFGQHTIAVESKADGGDDGNGGTRPNAIEVVDGRWNLGIHSVAGDSGMAGRGTGTTGDDDFEVLLSRTQGGMVSLRRGRREMVIRRPQIVTFRPLTDNDRGNGSGFERAQWFGAGRYARVADTRFDAAPDRITAEYVYELAEPRHTRVTVRYEVDGAGTVHLTASYPGAADAPTLPAFGLEWMLPAQYTNLRFYGPGPEETYPDRKLGGRLGIHETTAADSVAQYLVPQETGNHEDVRWAEVTDEHGHGMRVSQAGADRFSASLLPYSSLMLEEATHQNELPQPRHTFLRLLAAQMGVGGDDSWGAPVHRRYLLDAAKPLTLDVHIELI</sequence>
<dbReference type="PANTHER" id="PTHR46323">
    <property type="entry name" value="BETA-GALACTOSIDASE"/>
    <property type="match status" value="1"/>
</dbReference>
<keyword evidence="10" id="KW-1185">Reference proteome</keyword>
<accession>A0A2U2MRW2</accession>
<dbReference type="InterPro" id="IPR006103">
    <property type="entry name" value="Glyco_hydro_2_cat"/>
</dbReference>
<dbReference type="InterPro" id="IPR032312">
    <property type="entry name" value="LacZ_4"/>
</dbReference>
<dbReference type="SUPFAM" id="SSF49303">
    <property type="entry name" value="beta-Galactosidase/glucuronidase domain"/>
    <property type="match status" value="2"/>
</dbReference>
<proteinExistence type="inferred from homology"/>
<dbReference type="SUPFAM" id="SSF51445">
    <property type="entry name" value="(Trans)glycosidases"/>
    <property type="match status" value="1"/>
</dbReference>
<comment type="catalytic activity">
    <reaction evidence="1 7">
        <text>Hydrolysis of terminal non-reducing beta-D-galactose residues in beta-D-galactosides.</text>
        <dbReference type="EC" id="3.2.1.23"/>
    </reaction>
</comment>
<evidence type="ECO:0000256" key="7">
    <source>
        <dbReference type="RuleBase" id="RU361154"/>
    </source>
</evidence>
<dbReference type="EMBL" id="QFFN01000018">
    <property type="protein sequence ID" value="PWG59569.1"/>
    <property type="molecule type" value="Genomic_DNA"/>
</dbReference>
<dbReference type="Pfam" id="PF16353">
    <property type="entry name" value="LacZ_4"/>
    <property type="match status" value="1"/>
</dbReference>
<comment type="similarity">
    <text evidence="2 7">Belongs to the glycosyl hydrolase 2 family.</text>
</comment>
<dbReference type="Gene3D" id="2.70.98.10">
    <property type="match status" value="1"/>
</dbReference>
<dbReference type="InterPro" id="IPR014718">
    <property type="entry name" value="GH-type_carb-bd"/>
</dbReference>
<dbReference type="GO" id="GO:0005990">
    <property type="term" value="P:lactose catabolic process"/>
    <property type="evidence" value="ECO:0007669"/>
    <property type="project" value="TreeGrafter"/>
</dbReference>
<dbReference type="Pfam" id="PF02929">
    <property type="entry name" value="Bgal_small_N"/>
    <property type="match status" value="1"/>
</dbReference>
<dbReference type="SMART" id="SM01038">
    <property type="entry name" value="Bgal_small_N"/>
    <property type="match status" value="1"/>
</dbReference>
<evidence type="ECO:0000313" key="10">
    <source>
        <dbReference type="Proteomes" id="UP000245753"/>
    </source>
</evidence>
<dbReference type="SUPFAM" id="SSF49785">
    <property type="entry name" value="Galactose-binding domain-like"/>
    <property type="match status" value="1"/>
</dbReference>
<evidence type="ECO:0000313" key="9">
    <source>
        <dbReference type="EMBL" id="PWG59569.1"/>
    </source>
</evidence>
<keyword evidence="4 7" id="KW-0378">Hydrolase</keyword>
<dbReference type="Gene3D" id="2.60.40.10">
    <property type="entry name" value="Immunoglobulins"/>
    <property type="match status" value="2"/>
</dbReference>
<dbReference type="GO" id="GO:0030246">
    <property type="term" value="F:carbohydrate binding"/>
    <property type="evidence" value="ECO:0007669"/>
    <property type="project" value="InterPro"/>
</dbReference>
<dbReference type="InterPro" id="IPR006101">
    <property type="entry name" value="Glyco_hydro_2"/>
</dbReference>
<dbReference type="Pfam" id="PF02836">
    <property type="entry name" value="Glyco_hydro_2_C"/>
    <property type="match status" value="1"/>
</dbReference>
<evidence type="ECO:0000256" key="2">
    <source>
        <dbReference type="ARBA" id="ARBA00007401"/>
    </source>
</evidence>
<dbReference type="Pfam" id="PF00703">
    <property type="entry name" value="Glyco_hydro_2"/>
    <property type="match status" value="1"/>
</dbReference>
<dbReference type="Pfam" id="PF02837">
    <property type="entry name" value="Glyco_hydro_2_N"/>
    <property type="match status" value="1"/>
</dbReference>
<dbReference type="OrthoDB" id="9762066at2"/>
<dbReference type="PROSITE" id="PS00719">
    <property type="entry name" value="GLYCOSYL_HYDROL_F2_1"/>
    <property type="match status" value="1"/>
</dbReference>
<organism evidence="9 10">
    <name type="scientific">Bifidobacterium catulorum</name>
    <dbReference type="NCBI Taxonomy" id="1630173"/>
    <lineage>
        <taxon>Bacteria</taxon>
        <taxon>Bacillati</taxon>
        <taxon>Actinomycetota</taxon>
        <taxon>Actinomycetes</taxon>
        <taxon>Bifidobacteriales</taxon>
        <taxon>Bifidobacteriaceae</taxon>
        <taxon>Bifidobacterium</taxon>
    </lineage>
</organism>
<evidence type="ECO:0000256" key="3">
    <source>
        <dbReference type="ARBA" id="ARBA00012756"/>
    </source>
</evidence>
<dbReference type="InterPro" id="IPR006102">
    <property type="entry name" value="Ig-like_GH2"/>
</dbReference>
<evidence type="ECO:0000256" key="1">
    <source>
        <dbReference type="ARBA" id="ARBA00001412"/>
    </source>
</evidence>
<dbReference type="InterPro" id="IPR023230">
    <property type="entry name" value="Glyco_hydro_2_CS"/>
</dbReference>
<dbReference type="SUPFAM" id="SSF74650">
    <property type="entry name" value="Galactose mutarotase-like"/>
    <property type="match status" value="1"/>
</dbReference>
<comment type="caution">
    <text evidence="9">The sequence shown here is derived from an EMBL/GenBank/DDBJ whole genome shotgun (WGS) entry which is preliminary data.</text>
</comment>